<keyword evidence="5" id="KW-0378">Hydrolase</keyword>
<dbReference type="AlphaFoldDB" id="A0AB33IVI2"/>
<dbReference type="InterPro" id="IPR012334">
    <property type="entry name" value="Pectin_lyas_fold"/>
</dbReference>
<evidence type="ECO:0000259" key="8">
    <source>
        <dbReference type="Pfam" id="PF23763"/>
    </source>
</evidence>
<dbReference type="Gene3D" id="2.160.20.10">
    <property type="entry name" value="Single-stranded right-handed beta-helix, Pectin lyase-like"/>
    <property type="match status" value="2"/>
</dbReference>
<organism evidence="10">
    <name type="scientific">Prevotella sp. GTC17253</name>
    <dbReference type="NCBI Taxonomy" id="3236793"/>
    <lineage>
        <taxon>Bacteria</taxon>
        <taxon>Pseudomonadati</taxon>
        <taxon>Bacteroidota</taxon>
        <taxon>Bacteroidia</taxon>
        <taxon>Bacteroidales</taxon>
        <taxon>Prevotellaceae</taxon>
        <taxon>Prevotella</taxon>
    </lineage>
</organism>
<dbReference type="InterPro" id="IPR011050">
    <property type="entry name" value="Pectin_lyase_fold/virulence"/>
</dbReference>
<dbReference type="SUPFAM" id="SSF51126">
    <property type="entry name" value="Pectin lyase-like"/>
    <property type="match status" value="1"/>
</dbReference>
<keyword evidence="4" id="KW-0677">Repeat</keyword>
<dbReference type="EMBL" id="AP035785">
    <property type="protein sequence ID" value="BFO71946.1"/>
    <property type="molecule type" value="Genomic_DNA"/>
</dbReference>
<dbReference type="InterPro" id="IPR057275">
    <property type="entry name" value="Beta-barrel_GLAA-B_I"/>
</dbReference>
<evidence type="ECO:0000256" key="1">
    <source>
        <dbReference type="ARBA" id="ARBA00001255"/>
    </source>
</evidence>
<keyword evidence="6" id="KW-0326">Glycosidase</keyword>
<evidence type="ECO:0000256" key="6">
    <source>
        <dbReference type="ARBA" id="ARBA00023295"/>
    </source>
</evidence>
<evidence type="ECO:0000313" key="10">
    <source>
        <dbReference type="EMBL" id="BFO71946.1"/>
    </source>
</evidence>
<dbReference type="InterPro" id="IPR056441">
    <property type="entry name" value="Beta-barrel_GLAA-B_II"/>
</dbReference>
<accession>A0AB33IVI2</accession>
<proteinExistence type="predicted"/>
<dbReference type="Pfam" id="PF23764">
    <property type="entry name" value="Beta-barrel_GLAA-B_II"/>
    <property type="match status" value="1"/>
</dbReference>
<evidence type="ECO:0000256" key="2">
    <source>
        <dbReference type="ARBA" id="ARBA00001271"/>
    </source>
</evidence>
<evidence type="ECO:0000256" key="7">
    <source>
        <dbReference type="SAM" id="SignalP"/>
    </source>
</evidence>
<feature type="domain" description="GLAA-B beta-barrel" evidence="9">
    <location>
        <begin position="347"/>
        <end position="419"/>
    </location>
</feature>
<dbReference type="GO" id="GO:0004557">
    <property type="term" value="F:alpha-galactosidase activity"/>
    <property type="evidence" value="ECO:0007669"/>
    <property type="project" value="UniProtKB-EC"/>
</dbReference>
<feature type="domain" description="GLAA-B beta-barrel" evidence="8">
    <location>
        <begin position="146"/>
        <end position="239"/>
    </location>
</feature>
<name>A0AB33IVI2_9BACT</name>
<protein>
    <submittedName>
        <fullName evidence="10">Alpha-1,3-galactosidase</fullName>
    </submittedName>
</protein>
<feature type="chain" id="PRO_5044313619" evidence="7">
    <location>
        <begin position="21"/>
        <end position="590"/>
    </location>
</feature>
<evidence type="ECO:0000256" key="4">
    <source>
        <dbReference type="ARBA" id="ARBA00022737"/>
    </source>
</evidence>
<evidence type="ECO:0000256" key="5">
    <source>
        <dbReference type="ARBA" id="ARBA00022801"/>
    </source>
</evidence>
<reference evidence="10" key="1">
    <citation type="submission" date="2024-07" db="EMBL/GenBank/DDBJ databases">
        <title>Complete genome sequence of Prevotella sp. YM-2024 GTC17253.</title>
        <authorList>
            <person name="Hayashi M."/>
            <person name="Muto Y."/>
            <person name="Tanaka K."/>
            <person name="Niwa H."/>
        </authorList>
    </citation>
    <scope>NUCLEOTIDE SEQUENCE</scope>
    <source>
        <strain evidence="10">GTC17253</strain>
    </source>
</reference>
<evidence type="ECO:0000256" key="3">
    <source>
        <dbReference type="ARBA" id="ARBA00022729"/>
    </source>
</evidence>
<evidence type="ECO:0000259" key="9">
    <source>
        <dbReference type="Pfam" id="PF23764"/>
    </source>
</evidence>
<gene>
    <name evidence="10" type="primary">glaB</name>
    <name evidence="10" type="ORF">GTC17253_19120</name>
</gene>
<comment type="catalytic activity">
    <reaction evidence="2">
        <text>Hydrolysis of terminal, non-reducing branched (1-&gt;3)-alpha-D-galactosidic residues, producing free D-galactose.</text>
        <dbReference type="EC" id="3.2.1.n1"/>
    </reaction>
</comment>
<feature type="signal peptide" evidence="7">
    <location>
        <begin position="1"/>
        <end position="20"/>
    </location>
</feature>
<sequence length="590" mass="66529">MMKRTILAYVLGMLAITSHAADITVDLGHYGLSSDSTINASIAFGKAMKAVQQESRKGHRVTVKVPHGRYHFYPDGATIREYYVSNHDQLNPRAVGICMERMRNVTFDGGGSDFIFHGRMLPLSLVQAENCTLRGFRVDHANPHIAQATIISNDTLNHEIVYQLSPEVDYTLSHDTLYTCGQGWKYLLNSAIAFEPTTHHMVYRTSDIGIRVTGVTALPGRRFLAKGWNDTRLHPGTVLAMRSWTRPAPAIFLYECRDTKIEDITIYYIEGMGVLAQLCHNVSLDGFNVSLRPGTHRYFTTQADATHFVNCSGEITSRHGLYESMMDDAINIHGVYLKMTKRLNDHTIRARFMHEQAYGYRWGYVGDTVQFVTSRTMEHIPGINVIKKITAVDRPIDKGVKEFEITFAHPLSKAISEHNSIGVEDLTLTPTVQFDHNIVRNNRARGCLFSTPRRVVCKDNFFDHTSGTAILLCGDCNGWYESGACRDVTIRHNIFVNALTNMFQFTEGVISIDPEIPEFGKQKQHFHSGIKILDNMFDTFDAPLLYAKSVDGIMFQGNRVLHNSTYPAFHHNRKAVTLDKVINYQGDVAP</sequence>
<comment type="catalytic activity">
    <reaction evidence="1">
        <text>Hydrolysis of terminal, non-reducing alpha-D-galactose residues in alpha-D-galactosides, including galactose oligosaccharides, galactomannans and galactolipids.</text>
        <dbReference type="EC" id="3.2.1.22"/>
    </reaction>
</comment>
<keyword evidence="3 7" id="KW-0732">Signal</keyword>
<dbReference type="Pfam" id="PF23763">
    <property type="entry name" value="Beta-barrel_GLAA-B_I"/>
    <property type="match status" value="1"/>
</dbReference>